<proteinExistence type="predicted"/>
<organism evidence="2 3">
    <name type="scientific">Helianthus annuus</name>
    <name type="common">Common sunflower</name>
    <dbReference type="NCBI Taxonomy" id="4232"/>
    <lineage>
        <taxon>Eukaryota</taxon>
        <taxon>Viridiplantae</taxon>
        <taxon>Streptophyta</taxon>
        <taxon>Embryophyta</taxon>
        <taxon>Tracheophyta</taxon>
        <taxon>Spermatophyta</taxon>
        <taxon>Magnoliopsida</taxon>
        <taxon>eudicotyledons</taxon>
        <taxon>Gunneridae</taxon>
        <taxon>Pentapetalae</taxon>
        <taxon>asterids</taxon>
        <taxon>campanulids</taxon>
        <taxon>Asterales</taxon>
        <taxon>Asteraceae</taxon>
        <taxon>Asteroideae</taxon>
        <taxon>Heliantheae alliance</taxon>
        <taxon>Heliantheae</taxon>
        <taxon>Helianthus</taxon>
    </lineage>
</organism>
<keyword evidence="1" id="KW-0472">Membrane</keyword>
<gene>
    <name evidence="2" type="ORF">HanXRQr2_Chr11g0484921</name>
</gene>
<protein>
    <submittedName>
        <fullName evidence="2">Uncharacterized protein</fullName>
    </submittedName>
</protein>
<keyword evidence="1" id="KW-0812">Transmembrane</keyword>
<dbReference type="EMBL" id="MNCJ02000326">
    <property type="protein sequence ID" value="KAF5781545.1"/>
    <property type="molecule type" value="Genomic_DNA"/>
</dbReference>
<name>A0A9K3HNZ3_HELAN</name>
<keyword evidence="3" id="KW-1185">Reference proteome</keyword>
<accession>A0A9K3HNZ3</accession>
<dbReference type="AlphaFoldDB" id="A0A9K3HNZ3"/>
<reference evidence="2" key="1">
    <citation type="journal article" date="2017" name="Nature">
        <title>The sunflower genome provides insights into oil metabolism, flowering and Asterid evolution.</title>
        <authorList>
            <person name="Badouin H."/>
            <person name="Gouzy J."/>
            <person name="Grassa C.J."/>
            <person name="Murat F."/>
            <person name="Staton S.E."/>
            <person name="Cottret L."/>
            <person name="Lelandais-Briere C."/>
            <person name="Owens G.L."/>
            <person name="Carrere S."/>
            <person name="Mayjonade B."/>
            <person name="Legrand L."/>
            <person name="Gill N."/>
            <person name="Kane N.C."/>
            <person name="Bowers J.E."/>
            <person name="Hubner S."/>
            <person name="Bellec A."/>
            <person name="Berard A."/>
            <person name="Berges H."/>
            <person name="Blanchet N."/>
            <person name="Boniface M.C."/>
            <person name="Brunel D."/>
            <person name="Catrice O."/>
            <person name="Chaidir N."/>
            <person name="Claudel C."/>
            <person name="Donnadieu C."/>
            <person name="Faraut T."/>
            <person name="Fievet G."/>
            <person name="Helmstetter N."/>
            <person name="King M."/>
            <person name="Knapp S.J."/>
            <person name="Lai Z."/>
            <person name="Le Paslier M.C."/>
            <person name="Lippi Y."/>
            <person name="Lorenzon L."/>
            <person name="Mandel J.R."/>
            <person name="Marage G."/>
            <person name="Marchand G."/>
            <person name="Marquand E."/>
            <person name="Bret-Mestries E."/>
            <person name="Morien E."/>
            <person name="Nambeesan S."/>
            <person name="Nguyen T."/>
            <person name="Pegot-Espagnet P."/>
            <person name="Pouilly N."/>
            <person name="Raftis F."/>
            <person name="Sallet E."/>
            <person name="Schiex T."/>
            <person name="Thomas J."/>
            <person name="Vandecasteele C."/>
            <person name="Vares D."/>
            <person name="Vear F."/>
            <person name="Vautrin S."/>
            <person name="Crespi M."/>
            <person name="Mangin B."/>
            <person name="Burke J.M."/>
            <person name="Salse J."/>
            <person name="Munos S."/>
            <person name="Vincourt P."/>
            <person name="Rieseberg L.H."/>
            <person name="Langlade N.B."/>
        </authorList>
    </citation>
    <scope>NUCLEOTIDE SEQUENCE</scope>
    <source>
        <tissue evidence="2">Leaves</tissue>
    </source>
</reference>
<evidence type="ECO:0000313" key="3">
    <source>
        <dbReference type="Proteomes" id="UP000215914"/>
    </source>
</evidence>
<evidence type="ECO:0000256" key="1">
    <source>
        <dbReference type="SAM" id="Phobius"/>
    </source>
</evidence>
<sequence length="70" mass="7965">MLAPALGHSNWYRPHGVVYEDVDLISTTQTAGIRRLIQRNSNLISVRSINLFGFKSMFFIIICLLDVGWV</sequence>
<comment type="caution">
    <text evidence="2">The sequence shown here is derived from an EMBL/GenBank/DDBJ whole genome shotgun (WGS) entry which is preliminary data.</text>
</comment>
<keyword evidence="1" id="KW-1133">Transmembrane helix</keyword>
<dbReference type="Gramene" id="mRNA:HanXRQr2_Chr11g0484921">
    <property type="protein sequence ID" value="CDS:HanXRQr2_Chr11g0484921.1"/>
    <property type="gene ID" value="HanXRQr2_Chr11g0484921"/>
</dbReference>
<feature type="transmembrane region" description="Helical" evidence="1">
    <location>
        <begin position="49"/>
        <end position="69"/>
    </location>
</feature>
<dbReference type="Proteomes" id="UP000215914">
    <property type="component" value="Unassembled WGS sequence"/>
</dbReference>
<reference evidence="2" key="2">
    <citation type="submission" date="2020-06" db="EMBL/GenBank/DDBJ databases">
        <title>Helianthus annuus Genome sequencing and assembly Release 2.</title>
        <authorList>
            <person name="Gouzy J."/>
            <person name="Langlade N."/>
            <person name="Munos S."/>
        </authorList>
    </citation>
    <scope>NUCLEOTIDE SEQUENCE</scope>
    <source>
        <tissue evidence="2">Leaves</tissue>
    </source>
</reference>
<evidence type="ECO:0000313" key="2">
    <source>
        <dbReference type="EMBL" id="KAF5781545.1"/>
    </source>
</evidence>